<dbReference type="AlphaFoldDB" id="A0A1I8I319"/>
<dbReference type="Proteomes" id="UP000095280">
    <property type="component" value="Unplaced"/>
</dbReference>
<keyword evidence="2" id="KW-1185">Reference proteome</keyword>
<dbReference type="InterPro" id="IPR015425">
    <property type="entry name" value="FH2_Formin"/>
</dbReference>
<sequence length="228" mass="25637">AFEDSASQRWSLASPRFISVCRQLYESRSVRKVLSLVLALGSRTCSTMVPAEGALMDSENTCTLFQVLVSMYIDEYWESGSPELGTVVPFPLPDPEEVKQAAEVDLAGVKGELRHLSARLIANEKIVRKVATSSAPSEREPFAKKMNSFLDRAKKDLSEFRETVTDAETCYCNILMYFCQPPSTPPKEFFSHWAAFCVDFKEQLRRQVNLRQRGVTKFNISSSVESNG</sequence>
<proteinExistence type="predicted"/>
<feature type="domain" description="FH2" evidence="1">
    <location>
        <begin position="1"/>
        <end position="226"/>
    </location>
</feature>
<dbReference type="Gene3D" id="1.20.58.2220">
    <property type="entry name" value="Formin, FH2 domain"/>
    <property type="match status" value="1"/>
</dbReference>
<evidence type="ECO:0000259" key="1">
    <source>
        <dbReference type="PROSITE" id="PS51444"/>
    </source>
</evidence>
<evidence type="ECO:0000313" key="3">
    <source>
        <dbReference type="WBParaSite" id="maker-uti_cns_0009515-snap-gene-0.3-mRNA-1"/>
    </source>
</evidence>
<accession>A0A1I8I319</accession>
<organism evidence="2 3">
    <name type="scientific">Macrostomum lignano</name>
    <dbReference type="NCBI Taxonomy" id="282301"/>
    <lineage>
        <taxon>Eukaryota</taxon>
        <taxon>Metazoa</taxon>
        <taxon>Spiralia</taxon>
        <taxon>Lophotrochozoa</taxon>
        <taxon>Platyhelminthes</taxon>
        <taxon>Rhabditophora</taxon>
        <taxon>Macrostomorpha</taxon>
        <taxon>Macrostomida</taxon>
        <taxon>Macrostomidae</taxon>
        <taxon>Macrostomum</taxon>
    </lineage>
</organism>
<evidence type="ECO:0000313" key="2">
    <source>
        <dbReference type="Proteomes" id="UP000095280"/>
    </source>
</evidence>
<dbReference type="Pfam" id="PF02181">
    <property type="entry name" value="FH2"/>
    <property type="match status" value="1"/>
</dbReference>
<dbReference type="InterPro" id="IPR042201">
    <property type="entry name" value="FH2_Formin_sf"/>
</dbReference>
<name>A0A1I8I319_9PLAT</name>
<protein>
    <submittedName>
        <fullName evidence="3">FH2 domain-containing protein</fullName>
    </submittedName>
</protein>
<dbReference type="WBParaSite" id="maker-uti_cns_0009515-snap-gene-0.3-mRNA-1">
    <property type="protein sequence ID" value="maker-uti_cns_0009515-snap-gene-0.3-mRNA-1"/>
    <property type="gene ID" value="maker-uti_cns_0009515-snap-gene-0.3"/>
</dbReference>
<dbReference type="PROSITE" id="PS51444">
    <property type="entry name" value="FH2"/>
    <property type="match status" value="1"/>
</dbReference>
<reference evidence="3" key="1">
    <citation type="submission" date="2016-11" db="UniProtKB">
        <authorList>
            <consortium name="WormBaseParasite"/>
        </authorList>
    </citation>
    <scope>IDENTIFICATION</scope>
</reference>
<dbReference type="SUPFAM" id="SSF101447">
    <property type="entry name" value="Formin homology 2 domain (FH2 domain)"/>
    <property type="match status" value="1"/>
</dbReference>